<organism evidence="11 12">
    <name type="scientific">Actinomadura viridis</name>
    <dbReference type="NCBI Taxonomy" id="58110"/>
    <lineage>
        <taxon>Bacteria</taxon>
        <taxon>Bacillati</taxon>
        <taxon>Actinomycetota</taxon>
        <taxon>Actinomycetes</taxon>
        <taxon>Streptosporangiales</taxon>
        <taxon>Thermomonosporaceae</taxon>
        <taxon>Actinomadura</taxon>
    </lineage>
</organism>
<feature type="domain" description="Ammonium transporter AmtB-like" evidence="10">
    <location>
        <begin position="11"/>
        <end position="399"/>
    </location>
</feature>
<dbReference type="SUPFAM" id="SSF111352">
    <property type="entry name" value="Ammonium transporter"/>
    <property type="match status" value="1"/>
</dbReference>
<feature type="transmembrane region" description="Helical" evidence="9">
    <location>
        <begin position="200"/>
        <end position="218"/>
    </location>
</feature>
<gene>
    <name evidence="11" type="ORF">IW256_002773</name>
</gene>
<comment type="subcellular location">
    <subcellularLocation>
        <location evidence="9">Cell membrane</location>
        <topology evidence="9">Multi-pass membrane protein</topology>
    </subcellularLocation>
    <subcellularLocation>
        <location evidence="1">Membrane</location>
        <topology evidence="1">Multi-pass membrane protein</topology>
    </subcellularLocation>
</comment>
<keyword evidence="3 9" id="KW-0813">Transport</keyword>
<dbReference type="PANTHER" id="PTHR43029">
    <property type="entry name" value="AMMONIUM TRANSPORTER MEP2"/>
    <property type="match status" value="1"/>
</dbReference>
<feature type="transmembrane region" description="Helical" evidence="9">
    <location>
        <begin position="230"/>
        <end position="250"/>
    </location>
</feature>
<keyword evidence="6 9" id="KW-0472">Membrane</keyword>
<feature type="transmembrane region" description="Helical" evidence="9">
    <location>
        <begin position="169"/>
        <end position="188"/>
    </location>
</feature>
<evidence type="ECO:0000256" key="1">
    <source>
        <dbReference type="ARBA" id="ARBA00004141"/>
    </source>
</evidence>
<feature type="transmembrane region" description="Helical" evidence="9">
    <location>
        <begin position="262"/>
        <end position="278"/>
    </location>
</feature>
<keyword evidence="5 9" id="KW-1133">Transmembrane helix</keyword>
<protein>
    <recommendedName>
        <fullName evidence="8 9">Ammonium transporter</fullName>
    </recommendedName>
</protein>
<evidence type="ECO:0000313" key="12">
    <source>
        <dbReference type="Proteomes" id="UP000614047"/>
    </source>
</evidence>
<evidence type="ECO:0000256" key="8">
    <source>
        <dbReference type="ARBA" id="ARBA00050025"/>
    </source>
</evidence>
<evidence type="ECO:0000256" key="9">
    <source>
        <dbReference type="RuleBase" id="RU362002"/>
    </source>
</evidence>
<reference evidence="11" key="1">
    <citation type="submission" date="2020-11" db="EMBL/GenBank/DDBJ databases">
        <title>Sequencing the genomes of 1000 actinobacteria strains.</title>
        <authorList>
            <person name="Klenk H.-P."/>
        </authorList>
    </citation>
    <scope>NUCLEOTIDE SEQUENCE</scope>
    <source>
        <strain evidence="11">DSM 43175</strain>
    </source>
</reference>
<comment type="caution">
    <text evidence="11">The sequence shown here is derived from an EMBL/GenBank/DDBJ whole genome shotgun (WGS) entry which is preliminary data.</text>
</comment>
<evidence type="ECO:0000256" key="4">
    <source>
        <dbReference type="ARBA" id="ARBA00022692"/>
    </source>
</evidence>
<keyword evidence="4 9" id="KW-0812">Transmembrane</keyword>
<evidence type="ECO:0000259" key="10">
    <source>
        <dbReference type="Pfam" id="PF00909"/>
    </source>
</evidence>
<feature type="transmembrane region" description="Helical" evidence="9">
    <location>
        <begin position="98"/>
        <end position="117"/>
    </location>
</feature>
<evidence type="ECO:0000256" key="2">
    <source>
        <dbReference type="ARBA" id="ARBA00005887"/>
    </source>
</evidence>
<dbReference type="GO" id="GO:0005886">
    <property type="term" value="C:plasma membrane"/>
    <property type="evidence" value="ECO:0007669"/>
    <property type="project" value="UniProtKB-SubCell"/>
</dbReference>
<evidence type="ECO:0000256" key="3">
    <source>
        <dbReference type="ARBA" id="ARBA00022448"/>
    </source>
</evidence>
<dbReference type="Gene3D" id="1.10.3430.10">
    <property type="entry name" value="Ammonium transporter AmtB like domains"/>
    <property type="match status" value="1"/>
</dbReference>
<keyword evidence="7 9" id="KW-0924">Ammonia transport</keyword>
<feature type="transmembrane region" description="Helical" evidence="9">
    <location>
        <begin position="284"/>
        <end position="302"/>
    </location>
</feature>
<dbReference type="NCBIfam" id="TIGR00836">
    <property type="entry name" value="amt"/>
    <property type="match status" value="1"/>
</dbReference>
<evidence type="ECO:0000256" key="5">
    <source>
        <dbReference type="ARBA" id="ARBA00022989"/>
    </source>
</evidence>
<dbReference type="Pfam" id="PF00909">
    <property type="entry name" value="Ammonium_transp"/>
    <property type="match status" value="1"/>
</dbReference>
<dbReference type="InterPro" id="IPR029020">
    <property type="entry name" value="Ammonium/urea_transptr"/>
</dbReference>
<dbReference type="AlphaFoldDB" id="A0A931DEK7"/>
<feature type="transmembrane region" description="Helical" evidence="9">
    <location>
        <begin position="129"/>
        <end position="149"/>
    </location>
</feature>
<accession>A0A931DEK7</accession>
<dbReference type="GO" id="GO:0008519">
    <property type="term" value="F:ammonium channel activity"/>
    <property type="evidence" value="ECO:0007669"/>
    <property type="project" value="InterPro"/>
</dbReference>
<evidence type="ECO:0000256" key="6">
    <source>
        <dbReference type="ARBA" id="ARBA00023136"/>
    </source>
</evidence>
<dbReference type="PANTHER" id="PTHR43029:SF10">
    <property type="entry name" value="AMMONIUM TRANSPORTER MEP2"/>
    <property type="match status" value="1"/>
</dbReference>
<comment type="similarity">
    <text evidence="2 9">Belongs to the ammonia transporter channel (TC 1.A.11.2) family.</text>
</comment>
<keyword evidence="12" id="KW-1185">Reference proteome</keyword>
<dbReference type="Proteomes" id="UP000614047">
    <property type="component" value="Unassembled WGS sequence"/>
</dbReference>
<evidence type="ECO:0000313" key="11">
    <source>
        <dbReference type="EMBL" id="MBG6088660.1"/>
    </source>
</evidence>
<proteinExistence type="inferred from homology"/>
<dbReference type="InterPro" id="IPR024041">
    <property type="entry name" value="NH4_transpt_AmtB-like_dom"/>
</dbReference>
<dbReference type="EMBL" id="JADOUA010000001">
    <property type="protein sequence ID" value="MBG6088660.1"/>
    <property type="molecule type" value="Genomic_DNA"/>
</dbReference>
<feature type="transmembrane region" description="Helical" evidence="9">
    <location>
        <begin position="43"/>
        <end position="61"/>
    </location>
</feature>
<name>A0A931DEK7_9ACTN</name>
<evidence type="ECO:0000256" key="7">
    <source>
        <dbReference type="ARBA" id="ARBA00023177"/>
    </source>
</evidence>
<feature type="transmembrane region" description="Helical" evidence="9">
    <location>
        <begin position="355"/>
        <end position="377"/>
    </location>
</feature>
<dbReference type="RefSeq" id="WP_197011355.1">
    <property type="nucleotide sequence ID" value="NZ_BAABES010000005.1"/>
</dbReference>
<feature type="transmembrane region" description="Helical" evidence="9">
    <location>
        <begin position="314"/>
        <end position="335"/>
    </location>
</feature>
<dbReference type="InterPro" id="IPR001905">
    <property type="entry name" value="Ammonium_transpt"/>
</dbReference>
<sequence length="404" mass="42927">MPRGLNTGDSAWVLVSFAMVLLMTPGLAFFYGGMARSKNLVSVLYMSFVSIAVVSVIWFAYGYGIAFGPDLGGVGLLGWGDWQFFKTTPSLLHREIPLYVYSVFQLTFAIITIALVSGSVANRVRIGPWMIFGAVWVTLVYLPVAHWVFSDTGWLSKWGVLDFAGGLVVELNSGIAGLALAVALGPGINFRKEEPPRPKNVPFVLLGLGLLWFGWFGFNGGSALTDGPLAANAVANTMMCGCVAMLVWMLVERMRYKRFSRLGGATGAVAGLVAITPACGYVNLFGATIIGVVVAIVCTYAVEVKTVVGYDDTLDVVGIHAAGGIVGIVALGFLATGQYGDPTAGLVYGGSVSLLGKQVVGVLAVGFYCFVVTFAIGKIIDRLFRMRPTPEEEAAGLDTELRID</sequence>
<feature type="transmembrane region" description="Helical" evidence="9">
    <location>
        <begin position="12"/>
        <end position="31"/>
    </location>
</feature>